<sequence>MPRIFDRRVAIAVMSILALLIFFYRQSATRSAPLSGDSPNVELCNTECRRAQLRERMALSEKNWQRSVELRTEIPRRHPDYPAIPFFKANFAYAPYTLWDLFPTSWTCPHDMQRVGNLGDGGKWVCGLSIYEAVAGPKEFPHVPYSEYRVERPQEGLVVYSFGIAADSSFEAELLDRVPSSRIWGYDDSATYWGPQIPGEIYNHRVFFAPFRLASEDSHSGKASAWTISSLMKRNGHDYIDILKIDIEGSEYGVLDALMESIQSIRTASGRGVLPIGQILIELHAGKEVEEATGKSLDFLRFQEWWERLESVGMRPVWVEVNLPGITSRENNTDPDCAEYVFVNVLDNRSVLWR</sequence>
<evidence type="ECO:0000313" key="3">
    <source>
        <dbReference type="Proteomes" id="UP000033647"/>
    </source>
</evidence>
<proteinExistence type="predicted"/>
<gene>
    <name evidence="2" type="ORF">TI39_contig295g00014</name>
</gene>
<dbReference type="PANTHER" id="PTHR32026:SF10">
    <property type="entry name" value="METHYLTRANSFERASE-LIKE PROTEIN 24-RELATED"/>
    <property type="match status" value="1"/>
</dbReference>
<dbReference type="STRING" id="1047168.A0A0F4GV75"/>
<dbReference type="Gene3D" id="3.40.50.150">
    <property type="entry name" value="Vaccinia Virus protein VP39"/>
    <property type="match status" value="1"/>
</dbReference>
<protein>
    <recommendedName>
        <fullName evidence="1">Methyltransferase domain-containing protein</fullName>
    </recommendedName>
</protein>
<dbReference type="InterPro" id="IPR026913">
    <property type="entry name" value="METTL24"/>
</dbReference>
<organism evidence="2 3">
    <name type="scientific">Zymoseptoria brevis</name>
    <dbReference type="NCBI Taxonomy" id="1047168"/>
    <lineage>
        <taxon>Eukaryota</taxon>
        <taxon>Fungi</taxon>
        <taxon>Dikarya</taxon>
        <taxon>Ascomycota</taxon>
        <taxon>Pezizomycotina</taxon>
        <taxon>Dothideomycetes</taxon>
        <taxon>Dothideomycetidae</taxon>
        <taxon>Mycosphaerellales</taxon>
        <taxon>Mycosphaerellaceae</taxon>
        <taxon>Zymoseptoria</taxon>
    </lineage>
</organism>
<evidence type="ECO:0000313" key="2">
    <source>
        <dbReference type="EMBL" id="KJY01345.1"/>
    </source>
</evidence>
<accession>A0A0F4GV75</accession>
<dbReference type="Proteomes" id="UP000033647">
    <property type="component" value="Unassembled WGS sequence"/>
</dbReference>
<dbReference type="Pfam" id="PF13383">
    <property type="entry name" value="Methyltransf_22"/>
    <property type="match status" value="1"/>
</dbReference>
<comment type="caution">
    <text evidence="2">The sequence shown here is derived from an EMBL/GenBank/DDBJ whole genome shotgun (WGS) entry which is preliminary data.</text>
</comment>
<dbReference type="OrthoDB" id="10006218at2759"/>
<dbReference type="SUPFAM" id="SSF53335">
    <property type="entry name" value="S-adenosyl-L-methionine-dependent methyltransferases"/>
    <property type="match status" value="1"/>
</dbReference>
<name>A0A0F4GV75_9PEZI</name>
<dbReference type="PANTHER" id="PTHR32026">
    <property type="entry name" value="METHYLTRANSFERASE-LIKE PROTEIN 24"/>
    <property type="match status" value="1"/>
</dbReference>
<reference evidence="2 3" key="1">
    <citation type="submission" date="2015-03" db="EMBL/GenBank/DDBJ databases">
        <title>RNA-seq based gene annotation and comparative genomics of four Zymoseptoria species reveal species-specific pathogenicity related genes and transposable element activity.</title>
        <authorList>
            <person name="Grandaubert J."/>
            <person name="Bhattacharyya A."/>
            <person name="Stukenbrock E.H."/>
        </authorList>
    </citation>
    <scope>NUCLEOTIDE SEQUENCE [LARGE SCALE GENOMIC DNA]</scope>
    <source>
        <strain evidence="2 3">Zb18110</strain>
    </source>
</reference>
<dbReference type="AlphaFoldDB" id="A0A0F4GV75"/>
<evidence type="ECO:0000259" key="1">
    <source>
        <dbReference type="Pfam" id="PF13383"/>
    </source>
</evidence>
<dbReference type="InterPro" id="IPR025714">
    <property type="entry name" value="Methyltranfer_dom"/>
</dbReference>
<dbReference type="InterPro" id="IPR029063">
    <property type="entry name" value="SAM-dependent_MTases_sf"/>
</dbReference>
<dbReference type="EMBL" id="LAFY01000287">
    <property type="protein sequence ID" value="KJY01345.1"/>
    <property type="molecule type" value="Genomic_DNA"/>
</dbReference>
<feature type="domain" description="Methyltransferase" evidence="1">
    <location>
        <begin position="105"/>
        <end position="260"/>
    </location>
</feature>
<keyword evidence="3" id="KW-1185">Reference proteome</keyword>